<evidence type="ECO:0000313" key="2">
    <source>
        <dbReference type="Proteomes" id="UP001054837"/>
    </source>
</evidence>
<gene>
    <name evidence="1" type="ORF">CDAR_385851</name>
</gene>
<dbReference type="EMBL" id="BPLQ01011718">
    <property type="protein sequence ID" value="GIY59799.1"/>
    <property type="molecule type" value="Genomic_DNA"/>
</dbReference>
<accession>A0AAV4UPU8</accession>
<dbReference type="AlphaFoldDB" id="A0AAV4UPU8"/>
<sequence length="87" mass="10181">MTNRAIAPVFGMDFATAERIFRRSVMWIRAFGIYRRKSTNFRRLKKFFVVLVHGKIRASSVIAPEFAFLKRYPHSYISMFGVGTTRT</sequence>
<proteinExistence type="predicted"/>
<comment type="caution">
    <text evidence="1">The sequence shown here is derived from an EMBL/GenBank/DDBJ whole genome shotgun (WGS) entry which is preliminary data.</text>
</comment>
<keyword evidence="2" id="KW-1185">Reference proteome</keyword>
<name>A0AAV4UPU8_9ARAC</name>
<dbReference type="Proteomes" id="UP001054837">
    <property type="component" value="Unassembled WGS sequence"/>
</dbReference>
<evidence type="ECO:0000313" key="1">
    <source>
        <dbReference type="EMBL" id="GIY59799.1"/>
    </source>
</evidence>
<organism evidence="1 2">
    <name type="scientific">Caerostris darwini</name>
    <dbReference type="NCBI Taxonomy" id="1538125"/>
    <lineage>
        <taxon>Eukaryota</taxon>
        <taxon>Metazoa</taxon>
        <taxon>Ecdysozoa</taxon>
        <taxon>Arthropoda</taxon>
        <taxon>Chelicerata</taxon>
        <taxon>Arachnida</taxon>
        <taxon>Araneae</taxon>
        <taxon>Araneomorphae</taxon>
        <taxon>Entelegynae</taxon>
        <taxon>Araneoidea</taxon>
        <taxon>Araneidae</taxon>
        <taxon>Caerostris</taxon>
    </lineage>
</organism>
<reference evidence="1 2" key="1">
    <citation type="submission" date="2021-06" db="EMBL/GenBank/DDBJ databases">
        <title>Caerostris darwini draft genome.</title>
        <authorList>
            <person name="Kono N."/>
            <person name="Arakawa K."/>
        </authorList>
    </citation>
    <scope>NUCLEOTIDE SEQUENCE [LARGE SCALE GENOMIC DNA]</scope>
</reference>
<protein>
    <submittedName>
        <fullName evidence="1">Uncharacterized protein</fullName>
    </submittedName>
</protein>